<accession>A0A6A3CZX4</accession>
<feature type="compositionally biased region" description="Polar residues" evidence="1">
    <location>
        <begin position="31"/>
        <end position="49"/>
    </location>
</feature>
<name>A0A6A3CZX4_HIBSY</name>
<gene>
    <name evidence="2" type="ORF">F3Y22_tig00000916pilonHSYRG00321</name>
</gene>
<evidence type="ECO:0000256" key="1">
    <source>
        <dbReference type="SAM" id="MobiDB-lite"/>
    </source>
</evidence>
<proteinExistence type="predicted"/>
<dbReference type="EMBL" id="VEPZ02000082">
    <property type="protein sequence ID" value="KAE8733934.1"/>
    <property type="molecule type" value="Genomic_DNA"/>
</dbReference>
<dbReference type="AlphaFoldDB" id="A0A6A3CZX4"/>
<reference evidence="2" key="1">
    <citation type="submission" date="2019-09" db="EMBL/GenBank/DDBJ databases">
        <title>Draft genome information of white flower Hibiscus syriacus.</title>
        <authorList>
            <person name="Kim Y.-M."/>
        </authorList>
    </citation>
    <scope>NUCLEOTIDE SEQUENCE [LARGE SCALE GENOMIC DNA]</scope>
    <source>
        <strain evidence="2">YM2019G1</strain>
    </source>
</reference>
<keyword evidence="3" id="KW-1185">Reference proteome</keyword>
<sequence length="86" mass="9270">MAPDKTLGYHHPWATRSSLLLPPVHPVSAAATTSTKGFQKSHSSRTHVTPTPPWVVADGGVSVGVWLSAGGRPTSVWRFEERGERV</sequence>
<protein>
    <submittedName>
        <fullName evidence="2">Uncharacterized protein</fullName>
    </submittedName>
</protein>
<evidence type="ECO:0000313" key="3">
    <source>
        <dbReference type="Proteomes" id="UP000436088"/>
    </source>
</evidence>
<evidence type="ECO:0000313" key="2">
    <source>
        <dbReference type="EMBL" id="KAE8733934.1"/>
    </source>
</evidence>
<feature type="region of interest" description="Disordered" evidence="1">
    <location>
        <begin position="31"/>
        <end position="53"/>
    </location>
</feature>
<organism evidence="2 3">
    <name type="scientific">Hibiscus syriacus</name>
    <name type="common">Rose of Sharon</name>
    <dbReference type="NCBI Taxonomy" id="106335"/>
    <lineage>
        <taxon>Eukaryota</taxon>
        <taxon>Viridiplantae</taxon>
        <taxon>Streptophyta</taxon>
        <taxon>Embryophyta</taxon>
        <taxon>Tracheophyta</taxon>
        <taxon>Spermatophyta</taxon>
        <taxon>Magnoliopsida</taxon>
        <taxon>eudicotyledons</taxon>
        <taxon>Gunneridae</taxon>
        <taxon>Pentapetalae</taxon>
        <taxon>rosids</taxon>
        <taxon>malvids</taxon>
        <taxon>Malvales</taxon>
        <taxon>Malvaceae</taxon>
        <taxon>Malvoideae</taxon>
        <taxon>Hibiscus</taxon>
    </lineage>
</organism>
<dbReference type="Proteomes" id="UP000436088">
    <property type="component" value="Unassembled WGS sequence"/>
</dbReference>
<comment type="caution">
    <text evidence="2">The sequence shown here is derived from an EMBL/GenBank/DDBJ whole genome shotgun (WGS) entry which is preliminary data.</text>
</comment>